<keyword evidence="6" id="KW-0328">Glycosyltransferase</keyword>
<feature type="region of interest" description="Disordered" evidence="8">
    <location>
        <begin position="3193"/>
        <end position="3218"/>
    </location>
</feature>
<keyword evidence="2" id="KW-0597">Phosphoprotein</keyword>
<feature type="compositionally biased region" description="Polar residues" evidence="8">
    <location>
        <begin position="2531"/>
        <end position="2543"/>
    </location>
</feature>
<protein>
    <recommendedName>
        <fullName evidence="6">Poly [ADP-ribose] polymerase</fullName>
        <shortName evidence="6">PARP</shortName>
        <ecNumber evidence="6">2.4.2.-</ecNumber>
    </recommendedName>
</protein>
<keyword evidence="12" id="KW-1185">Reference proteome</keyword>
<evidence type="ECO:0000256" key="6">
    <source>
        <dbReference type="RuleBase" id="RU362114"/>
    </source>
</evidence>
<evidence type="ECO:0000259" key="10">
    <source>
        <dbReference type="PROSITE" id="PS51059"/>
    </source>
</evidence>
<feature type="compositionally biased region" description="Basic and acidic residues" evidence="8">
    <location>
        <begin position="3938"/>
        <end position="3958"/>
    </location>
</feature>
<keyword evidence="5" id="KW-0539">Nucleus</keyword>
<keyword evidence="9" id="KW-0812">Transmembrane</keyword>
<name>A0ABP0SU23_9DINO</name>
<comment type="subcellular location">
    <subcellularLocation>
        <location evidence="1">Nucleus</location>
    </subcellularLocation>
</comment>
<dbReference type="InterPro" id="IPR011989">
    <property type="entry name" value="ARM-like"/>
</dbReference>
<keyword evidence="3" id="KW-0677">Repeat</keyword>
<keyword evidence="6" id="KW-0808">Transferase</keyword>
<keyword evidence="9" id="KW-1133">Transmembrane helix</keyword>
<evidence type="ECO:0000256" key="1">
    <source>
        <dbReference type="ARBA" id="ARBA00004123"/>
    </source>
</evidence>
<evidence type="ECO:0000256" key="2">
    <source>
        <dbReference type="ARBA" id="ARBA00022553"/>
    </source>
</evidence>
<keyword evidence="4 7" id="KW-0175">Coiled coil</keyword>
<evidence type="ECO:0000256" key="7">
    <source>
        <dbReference type="SAM" id="Coils"/>
    </source>
</evidence>
<accession>A0ABP0SU23</accession>
<gene>
    <name evidence="11" type="ORF">CCMP2556_LOCUS53598</name>
</gene>
<evidence type="ECO:0000256" key="5">
    <source>
        <dbReference type="ARBA" id="ARBA00023242"/>
    </source>
</evidence>
<dbReference type="PANTHER" id="PTHR14978:SF0">
    <property type="entry name" value="BETA-CATENIN-LIKE PROTEIN 1"/>
    <property type="match status" value="1"/>
</dbReference>
<dbReference type="EMBL" id="CAXAMN010028250">
    <property type="protein sequence ID" value="CAK9115863.1"/>
    <property type="molecule type" value="Genomic_DNA"/>
</dbReference>
<dbReference type="Gene3D" id="1.25.10.10">
    <property type="entry name" value="Leucine-rich Repeat Variant"/>
    <property type="match status" value="2"/>
</dbReference>
<dbReference type="Proteomes" id="UP001642484">
    <property type="component" value="Unassembled WGS sequence"/>
</dbReference>
<feature type="domain" description="PARP catalytic" evidence="10">
    <location>
        <begin position="2055"/>
        <end position="2300"/>
    </location>
</feature>
<evidence type="ECO:0000256" key="4">
    <source>
        <dbReference type="ARBA" id="ARBA00023054"/>
    </source>
</evidence>
<dbReference type="EC" id="2.4.2.-" evidence="6"/>
<evidence type="ECO:0000256" key="3">
    <source>
        <dbReference type="ARBA" id="ARBA00022737"/>
    </source>
</evidence>
<feature type="compositionally biased region" description="Low complexity" evidence="8">
    <location>
        <begin position="1644"/>
        <end position="1668"/>
    </location>
</feature>
<keyword evidence="9" id="KW-0472">Membrane</keyword>
<feature type="region of interest" description="Disordered" evidence="8">
    <location>
        <begin position="1634"/>
        <end position="1669"/>
    </location>
</feature>
<dbReference type="Gene3D" id="3.90.228.10">
    <property type="match status" value="2"/>
</dbReference>
<dbReference type="InterPro" id="IPR013180">
    <property type="entry name" value="CTNNBL1_N"/>
</dbReference>
<dbReference type="PANTHER" id="PTHR14978">
    <property type="entry name" value="BETA-CATENIN-LIKE PROTEIN 1 NUCLEAR ASSOCIATED PROTEIN"/>
    <property type="match status" value="1"/>
</dbReference>
<organism evidence="11 12">
    <name type="scientific">Durusdinium trenchii</name>
    <dbReference type="NCBI Taxonomy" id="1381693"/>
    <lineage>
        <taxon>Eukaryota</taxon>
        <taxon>Sar</taxon>
        <taxon>Alveolata</taxon>
        <taxon>Dinophyceae</taxon>
        <taxon>Suessiales</taxon>
        <taxon>Symbiodiniaceae</taxon>
        <taxon>Durusdinium</taxon>
    </lineage>
</organism>
<dbReference type="InterPro" id="IPR039678">
    <property type="entry name" value="CTNNBL1"/>
</dbReference>
<proteinExistence type="predicted"/>
<dbReference type="InterPro" id="IPR012317">
    <property type="entry name" value="Poly(ADP-ribose)pol_cat_dom"/>
</dbReference>
<evidence type="ECO:0000313" key="11">
    <source>
        <dbReference type="EMBL" id="CAK9115863.1"/>
    </source>
</evidence>
<evidence type="ECO:0000313" key="12">
    <source>
        <dbReference type="Proteomes" id="UP001642484"/>
    </source>
</evidence>
<dbReference type="Pfam" id="PF00644">
    <property type="entry name" value="PARP"/>
    <property type="match status" value="2"/>
</dbReference>
<feature type="region of interest" description="Disordered" evidence="8">
    <location>
        <begin position="445"/>
        <end position="465"/>
    </location>
</feature>
<sequence>MAEAMDGAMRPPPVPAKRKAAVAPPADEPAPKRIELLGGDWLGDDLPDEVSKEDIQQMLDKADVETLNEASLKRMHLQFERKVKVNRELRIKQLDCSCAVTPISWGQGLLVQALSKHADDPDKFLKSEVDLDEEIKKFTLVATHPELYGSLLKLETLPLLVGMLNHVNTDIAVDIFEVLSELTDPEVLSEVDEPEVFVKAVFDAQLCQMTVDVLMRIDETVSDEDFKAVTNGLSMIENLADLMPQETCRQFLEIPNFLPWLIKRLRAQGMDYNKVYSSEILGIMLQNSERAREEMVKLEGVDKLLRGIAAYRKRDPADSEEAEYVQNMFDCICSLMLLKANQIAFGNLQGLELMIRMMREKVFAATLALKLVDHSLRHCPENCQIFVEKLGLKASLSLVHESSPTNPNNSSTVWPSRAGPAASAAEEVLFAIFMKKGLEKPTAWQGRRLGPLGRPRDMGEASSMKQGDVQGSVLSLLALSLEGCDEPQTCYPDSSATDTGEYTCVSNRYCSRQDYATQLPAAMSLQACMDECKSRNCKVIQYDCGTHCWLLDNCGSETESGCQSSVYYRDLNWVDTAATTTTSTTTVLGQCFPFTVDSGEYACTATRYCRNQDSGTNTGDGTLNDCLAQCSNDAACVAVQYDCSVSCVLFTDGTTCGDEMQTTCGSSIYYKQSGTTAAQAGGCFPGTQSTGGYACSAAKYCSNQDSALKLGTMPLQDCFSECDTRTGCTGIQYDCNVDCWLLVDVSCGTEFDTSCGSSVYYKQSTTTGPDIAGACFPATLDTGAYTCSGAKYCSNQNSALKLGTMPLQDCFSECDTRTGCTGIQYDCNVDCWLLVDVSCGTEFDTSCGSSVYYKQSTTLSTSQAGTTISGVGGECYPSSTSNGKYTCQAQVYCSNQHDALKLGAMTLQACKAACEEYSNCDAIQYNCNTDCWLLRSCDSYVATTCGSSVYLRSPLGWPVTTTTTTIFGACFPTTEGLYSFNDFTCTPAVYCSNQAEATVYGEAGQITINQCAELCRQIPTCNAIQFDCNTACWLLSSCQSEVTSQCGSSVYRLSGTKAPGQTYALPDGHTWIAYSSSSCTTDDCLVSATCPSNTWPIECLTIPPNTGDGAYQGTYADGLVATGDGRTCEAKGDGAQITLAQATCSDLFETAMENTGAFQEGDLSISCAVGSALSCNCLTAWQVTSVCQGTFEPTYSDTSPPKCEINIPVDSVAHRRRAAGAVGATLAATCGKGRYDKAYLWASNQFTNTDTSVEYCGWSSVPYDKITGYGEVDCSGWMTVPSTGPGECADSECLDLADCVKKCSWCGACEAVLYNPDSYVGRPGVRCRMEGSASASLSIVERPPSFEPTMEAVLYVNTRHSNCPKSFNIQRMSFFSDTGCTQLLTPTSLVDFYGQNLSTSWTTPMTYTPSCLPNCVEDEGFFQAVFPETTSVMCAVVHSSTGLAQGWELRLDPQSQVESFGSFDPGLSSLVAGTSFGNSVAFRHVPSSLNLAEESEVTMTGTMHVDCSETITPVVNGCSGFWWKGQLAAALASLLGLPKHMVELQETFRRRLGAEAEHARRLVVWILTYTVTIKIYVDRPHVAAVPNSVQAQLEEMRQSLPLLSSTLMSQIALDPGVTADVGIFSSFSRVDVPPSHLELPPPTTTTTGAPTTVPQTTQAGTGVQTTPTPEDETGVILGLIFGTIGGVVVISYFLYAVMRRRSARARPGAVTPATGATGGAPVSSAGPTAVTIGGKALLRTHSKEELNPLSIDAYNSLPKYWTGPKDAIEVDYHAASREDLTFDELMYVSQGNMRQFQELVTFTYRDIPTQDRLCPTGKHDKTRGGCPCVQPGGDPGLPTDFQVKRVIRVEDSEMFTRYIVRRDKIRQERIEKRGEKCEVPDPPFFTREWMNKHSSDGVLCDLDDELNEVYLWHGTQVRVGLQIAQEDFNLTFAGSGAGTMYGKGLYFTESATKADEYAKDEPGGHYDNVRALLLCRVCVGKFHYTQDREPKAIDKYTAGESDSTLGDRAKSVNTYREIVVYDADQVYPEYLVIYERVHGGVATTPREDLPFLLELPLYWKNVGKNPYTEGFREHWVVKHKIKDLIQRLAEGTCRNPVKVNKVRRVEDSSLWCRYINWKRNLASQLEESDAKIKSPNELDGNPESGHVLTEKILKENHGDEAISVENMQMGLNEMLLWHGTSKKAAETIAEEGFLVASAAHGRRFGNGVYLAEDLTKSLDYCKTDDGIYYVLLCRATCGHIYYTEKDWDSGADGPAKSRGCSCVLANPNQRGPREYILFDVGQVYPEYIVELKQGEPLHGQLRAPDHHQIQMEFDGLLASKCKADGEVTSIVQSLCRYCTGTPVARVLNKFMENNFEKLERLLEMHEEYHRSVLEADRLRDQGLATTIDRELEVNEEEQLFLDRCDAGLFTLQQVDLILVRLVNMGNRQASEEIGKLMDVKGVKLEEIRNIVVEYCSNLGQKAQEERREVISYMRAMLTRPSRAGFCPGEPVPAMLRGSLSGSMTQSLSMTAVRPSIRASVTSGAGHPQPLRASTISSTTANAPSQRRNAMQWITSRISQGLFWILTLGHCSVYMFGPGSFEEFSNFVLFVWATGAPLAAMTVLEVCIRVTVQAGPIWRWKSWRRMMIPLFHQLEALVLAVMAYRGGMSIYLLLVALQGANMPTSASDQDKATVLVLCAYRVLRTWGDCNNVSVQSTLRFRRKQQKRHKPWMDEYKSQLEQHRKLFFVRVQRAVDQRLAQLAFLSATLLYGFLEIQDAYPVTSEVVGYLLLLGFFCEFFCRAKAQGGESFFRPFYNKLELCVLAGGTWCLFYGTWYTEYLAEEKDQRAVVATATVCLLLLHRCIRLLAIRFQVSASDLHANTLMSAKALEVFIAKFGDLVEVPPTNIHVDVPGSRVHIEKATLKREVFEELHLPVTVQGGLIEDLFIDFFTPSAGARGAFARVRTHGRTKVRIKNLLLVTGAGRGLAEAGGSYGSYWTAEKIFEAKSRVVELIYKRLSAPFPDLRSLSQQSIDSRTKSTLAPSWTPPQAGPRQIAQKLRWKLGVALNSGMRRFRLLLQDSVFRHLELEIQNASLQFQDSTGALGHGCLSMGLKVDSLSLVRHARKRLTLDLARLAFYVEPHGPEASWQSKSLSRDRPQQVVQKMVRLNCAERLRSWAFSELRASMGPEQRLRHAERWPERHHVLTIPCVSLHAGPRQAEGEEEAPSQGPAPRASDSAGSLGRALTRLTHVLPKRKVSDLEEQLFAPKEEEEGKTGWHWKLQVRPLSVTVDDVQLACVKHLHHCVRSWLAWDAAFRWRPVLTPLSPLVDASSRRAVIRFWWFYALHRVVAEKCGRRLRLVFLDLVLKAGYRFKYRSLLSDVLERSGPLVPGGRVHWKPTPQQQTQLQELQMHLPYPDIVSCGRAALAKAVKGEPALRAVEVAAEEELEAEEVEALEEEVEELEELEAASVSSGSSTEELEPSGSGTWELWWDGLEVCIPFWRRGRSYRPILLHVSFQQLRVEAEVLEKESIEGQQGRLAPFSLWCSLKSFSVASPEAGRHRPGAREILQVRRPVKMSSTLFDASYRVAPPEMLPGDVFAFVVQAKATGQAKEISAVLHAPELKLLLWEPLLLTLKAFTTRSGGRAGRGTLSLLERGRTTVGPMDGRVTAENGRVGPSKVKATFETVTSSIGTIRGEEEAHERTRFTKRLQAAQRFFERYAVIRDEVALDLVVHLGAIQVFQVGQFSKDQLGVEEARIFPRRVWAKVAHDEIAKSCALGIEDVGRGPAAPWIAGASHAEPGVRQEAPVEPPLGGLGASRRWNWCCVNKAASDPQAWPAPQPTVQRSGGGEGLMQLAFWKVRESDFGAWIHEQEEEPWEISRCDAVCSSSNWIFANQDPTGIVLQFRAHLDWLAQKYGSEATLEEPALAGAKTPEDLDGAVTPEEADPNQVTDDEGPSPAEAAEKDKKEEKKKEKKEKKDSK</sequence>
<dbReference type="SUPFAM" id="SSF48371">
    <property type="entry name" value="ARM repeat"/>
    <property type="match status" value="1"/>
</dbReference>
<keyword evidence="6" id="KW-0520">NAD</keyword>
<feature type="coiled-coil region" evidence="7">
    <location>
        <begin position="3416"/>
        <end position="3450"/>
    </location>
</feature>
<evidence type="ECO:0000256" key="9">
    <source>
        <dbReference type="SAM" id="Phobius"/>
    </source>
</evidence>
<feature type="transmembrane region" description="Helical" evidence="9">
    <location>
        <begin position="1675"/>
        <end position="1697"/>
    </location>
</feature>
<comment type="caution">
    <text evidence="11">The sequence shown here is derived from an EMBL/GenBank/DDBJ whole genome shotgun (WGS) entry which is preliminary data.</text>
</comment>
<evidence type="ECO:0000256" key="8">
    <source>
        <dbReference type="SAM" id="MobiDB-lite"/>
    </source>
</evidence>
<feature type="compositionally biased region" description="Acidic residues" evidence="8">
    <location>
        <begin position="3920"/>
        <end position="3932"/>
    </location>
</feature>
<feature type="domain" description="PARP catalytic" evidence="10">
    <location>
        <begin position="1768"/>
        <end position="2043"/>
    </location>
</feature>
<dbReference type="SMART" id="SM01156">
    <property type="entry name" value="DUF1716"/>
    <property type="match status" value="1"/>
</dbReference>
<feature type="region of interest" description="Disordered" evidence="8">
    <location>
        <begin position="2520"/>
        <end position="2543"/>
    </location>
</feature>
<reference evidence="11 12" key="1">
    <citation type="submission" date="2024-02" db="EMBL/GenBank/DDBJ databases">
        <authorList>
            <person name="Chen Y."/>
            <person name="Shah S."/>
            <person name="Dougan E. K."/>
            <person name="Thang M."/>
            <person name="Chan C."/>
        </authorList>
    </citation>
    <scope>NUCLEOTIDE SEQUENCE [LARGE SCALE GENOMIC DNA]</scope>
</reference>
<feature type="region of interest" description="Disordered" evidence="8">
    <location>
        <begin position="1"/>
        <end position="33"/>
    </location>
</feature>
<dbReference type="PROSITE" id="PS51059">
    <property type="entry name" value="PARP_CATALYTIC"/>
    <property type="match status" value="2"/>
</dbReference>
<dbReference type="SUPFAM" id="SSF56399">
    <property type="entry name" value="ADP-ribosylation"/>
    <property type="match status" value="2"/>
</dbReference>
<dbReference type="InterPro" id="IPR016024">
    <property type="entry name" value="ARM-type_fold"/>
</dbReference>
<feature type="region of interest" description="Disordered" evidence="8">
    <location>
        <begin position="3903"/>
        <end position="3958"/>
    </location>
</feature>
<dbReference type="Pfam" id="PF08216">
    <property type="entry name" value="CTNNBL"/>
    <property type="match status" value="2"/>
</dbReference>